<feature type="domain" description="Transcription regulator PadR N-terminal" evidence="1">
    <location>
        <begin position="7"/>
        <end position="77"/>
    </location>
</feature>
<dbReference type="Pfam" id="PF03551">
    <property type="entry name" value="PadR"/>
    <property type="match status" value="1"/>
</dbReference>
<proteinExistence type="predicted"/>
<evidence type="ECO:0000313" key="2">
    <source>
        <dbReference type="EMBL" id="QBD75791.1"/>
    </source>
</evidence>
<dbReference type="SUPFAM" id="SSF46785">
    <property type="entry name" value="Winged helix' DNA-binding domain"/>
    <property type="match status" value="1"/>
</dbReference>
<name>A0A4V0YYD0_KTERU</name>
<dbReference type="InterPro" id="IPR005149">
    <property type="entry name" value="Tscrpt_reg_PadR_N"/>
</dbReference>
<dbReference type="InterPro" id="IPR036388">
    <property type="entry name" value="WH-like_DNA-bd_sf"/>
</dbReference>
<protein>
    <submittedName>
        <fullName evidence="2">PadR family transcriptional regulator</fullName>
    </submittedName>
</protein>
<dbReference type="PANTHER" id="PTHR43252">
    <property type="entry name" value="TRANSCRIPTIONAL REGULATOR YQJI"/>
    <property type="match status" value="1"/>
</dbReference>
<reference evidence="2 3" key="1">
    <citation type="submission" date="2019-01" db="EMBL/GenBank/DDBJ databases">
        <title>Ktedonosporobacter rubrisoli SCAWS-G2.</title>
        <authorList>
            <person name="Huang Y."/>
            <person name="Yan B."/>
        </authorList>
    </citation>
    <scope>NUCLEOTIDE SEQUENCE [LARGE SCALE GENOMIC DNA]</scope>
    <source>
        <strain evidence="2 3">SCAWS-G2</strain>
    </source>
</reference>
<evidence type="ECO:0000259" key="1">
    <source>
        <dbReference type="Pfam" id="PF03551"/>
    </source>
</evidence>
<dbReference type="Gene3D" id="1.10.10.10">
    <property type="entry name" value="Winged helix-like DNA-binding domain superfamily/Winged helix DNA-binding domain"/>
    <property type="match status" value="1"/>
</dbReference>
<sequence>MYADILILAALLQGPKHGYEIKKRYDEVLEGLVTLHHNQLYPTLRRFEENGAVRCETVSQRGKPDRIIYHLTEQGFALFRDIVRDFPHTIAKSDMEFYVRYAFFGFLDPADRLAILQTRSNALKVRLRENERIDEYLAPTFFEQVQPYVDQLRTLRGKQIREELQWLSAQIAHLS</sequence>
<organism evidence="2 3">
    <name type="scientific">Ktedonosporobacter rubrisoli</name>
    <dbReference type="NCBI Taxonomy" id="2509675"/>
    <lineage>
        <taxon>Bacteria</taxon>
        <taxon>Bacillati</taxon>
        <taxon>Chloroflexota</taxon>
        <taxon>Ktedonobacteria</taxon>
        <taxon>Ktedonobacterales</taxon>
        <taxon>Ktedonosporobacteraceae</taxon>
        <taxon>Ktedonosporobacter</taxon>
    </lineage>
</organism>
<dbReference type="PANTHER" id="PTHR43252:SF6">
    <property type="entry name" value="NEGATIVE TRANSCRIPTION REGULATOR PADR"/>
    <property type="match status" value="1"/>
</dbReference>
<keyword evidence="3" id="KW-1185">Reference proteome</keyword>
<dbReference type="OrthoDB" id="122286at2"/>
<dbReference type="RefSeq" id="WP_129886388.1">
    <property type="nucleotide sequence ID" value="NZ_CP035758.1"/>
</dbReference>
<dbReference type="Proteomes" id="UP000290365">
    <property type="component" value="Chromosome"/>
</dbReference>
<dbReference type="EMBL" id="CP035758">
    <property type="protein sequence ID" value="QBD75791.1"/>
    <property type="molecule type" value="Genomic_DNA"/>
</dbReference>
<accession>A0A4V0YYD0</accession>
<dbReference type="InterPro" id="IPR036390">
    <property type="entry name" value="WH_DNA-bd_sf"/>
</dbReference>
<dbReference type="AlphaFoldDB" id="A0A4V0YYD0"/>
<dbReference type="KEGG" id="kbs:EPA93_07135"/>
<evidence type="ECO:0000313" key="3">
    <source>
        <dbReference type="Proteomes" id="UP000290365"/>
    </source>
</evidence>
<gene>
    <name evidence="2" type="ORF">EPA93_07135</name>
</gene>